<keyword evidence="1" id="KW-0732">Signal</keyword>
<comment type="caution">
    <text evidence="2">The sequence shown here is derived from an EMBL/GenBank/DDBJ whole genome shotgun (WGS) entry which is preliminary data.</text>
</comment>
<sequence>MPRANIHRLFLCQLAVGAEADYDIKEIDLGMSDTHGTVPSLTSASLEKPLTDSIDILRYLDGLRPVQAILDLVHSDDLGTNLILLQARDTEEMHRKKNSDWKTFLENRQTRLDKERVSNTGHPSYGSKAQENGQLYKLYVTKIGPEHRLFFKKTHEMYRSFATGMEKLEALLVLLYAAGDTITEADWHVAPWLSHAMAGAGTNLSEIQDFEPLEKLIQKSVSGFTVGLRTREW</sequence>
<evidence type="ECO:0000256" key="1">
    <source>
        <dbReference type="SAM" id="SignalP"/>
    </source>
</evidence>
<reference evidence="2" key="1">
    <citation type="journal article" date="2021" name="Nat. Commun.">
        <title>Genetic determinants of endophytism in the Arabidopsis root mycobiome.</title>
        <authorList>
            <person name="Mesny F."/>
            <person name="Miyauchi S."/>
            <person name="Thiergart T."/>
            <person name="Pickel B."/>
            <person name="Atanasova L."/>
            <person name="Karlsson M."/>
            <person name="Huettel B."/>
            <person name="Barry K.W."/>
            <person name="Haridas S."/>
            <person name="Chen C."/>
            <person name="Bauer D."/>
            <person name="Andreopoulos W."/>
            <person name="Pangilinan J."/>
            <person name="LaButti K."/>
            <person name="Riley R."/>
            <person name="Lipzen A."/>
            <person name="Clum A."/>
            <person name="Drula E."/>
            <person name="Henrissat B."/>
            <person name="Kohler A."/>
            <person name="Grigoriev I.V."/>
            <person name="Martin F.M."/>
            <person name="Hacquard S."/>
        </authorList>
    </citation>
    <scope>NUCLEOTIDE SEQUENCE</scope>
    <source>
        <strain evidence="2">MPI-CAGE-AT-0147</strain>
    </source>
</reference>
<dbReference type="AlphaFoldDB" id="A0A9P9FT33"/>
<evidence type="ECO:0008006" key="4">
    <source>
        <dbReference type="Google" id="ProtNLM"/>
    </source>
</evidence>
<accession>A0A9P9FT33</accession>
<dbReference type="Proteomes" id="UP000738349">
    <property type="component" value="Unassembled WGS sequence"/>
</dbReference>
<organism evidence="2 3">
    <name type="scientific">Dactylonectria macrodidyma</name>
    <dbReference type="NCBI Taxonomy" id="307937"/>
    <lineage>
        <taxon>Eukaryota</taxon>
        <taxon>Fungi</taxon>
        <taxon>Dikarya</taxon>
        <taxon>Ascomycota</taxon>
        <taxon>Pezizomycotina</taxon>
        <taxon>Sordariomycetes</taxon>
        <taxon>Hypocreomycetidae</taxon>
        <taxon>Hypocreales</taxon>
        <taxon>Nectriaceae</taxon>
        <taxon>Dactylonectria</taxon>
    </lineage>
</organism>
<protein>
    <recommendedName>
        <fullName evidence="4">GST N-terminal domain-containing protein</fullName>
    </recommendedName>
</protein>
<keyword evidence="3" id="KW-1185">Reference proteome</keyword>
<dbReference type="OrthoDB" id="412788at2759"/>
<feature type="chain" id="PRO_5040503224" description="GST N-terminal domain-containing protein" evidence="1">
    <location>
        <begin position="21"/>
        <end position="233"/>
    </location>
</feature>
<gene>
    <name evidence="2" type="ORF">EDB81DRAFT_897188</name>
</gene>
<proteinExistence type="predicted"/>
<dbReference type="EMBL" id="JAGMUV010000001">
    <property type="protein sequence ID" value="KAH7176135.1"/>
    <property type="molecule type" value="Genomic_DNA"/>
</dbReference>
<evidence type="ECO:0000313" key="3">
    <source>
        <dbReference type="Proteomes" id="UP000738349"/>
    </source>
</evidence>
<evidence type="ECO:0000313" key="2">
    <source>
        <dbReference type="EMBL" id="KAH7176135.1"/>
    </source>
</evidence>
<feature type="signal peptide" evidence="1">
    <location>
        <begin position="1"/>
        <end position="20"/>
    </location>
</feature>
<name>A0A9P9FT33_9HYPO</name>